<keyword evidence="7" id="KW-0255">Endonuclease</keyword>
<dbReference type="InterPro" id="IPR029052">
    <property type="entry name" value="Metallo-depent_PP-like"/>
</dbReference>
<dbReference type="AlphaFoldDB" id="A0A370UDI9"/>
<dbReference type="Pfam" id="PF00149">
    <property type="entry name" value="Metallophos"/>
    <property type="match status" value="1"/>
</dbReference>
<accession>A0A370UDI9</accession>
<proteinExistence type="inferred from homology"/>
<evidence type="ECO:0000256" key="4">
    <source>
        <dbReference type="ARBA" id="ARBA00022722"/>
    </source>
</evidence>
<comment type="subunit">
    <text evidence="2 7">Heterodimer of SbcC and SbcD.</text>
</comment>
<gene>
    <name evidence="7" type="primary">sbcD</name>
    <name evidence="10" type="ORF">DN730_02045</name>
</gene>
<organism evidence="10 11">
    <name type="scientific">Marinomonas piezotolerans</name>
    <dbReference type="NCBI Taxonomy" id="2213058"/>
    <lineage>
        <taxon>Bacteria</taxon>
        <taxon>Pseudomonadati</taxon>
        <taxon>Pseudomonadota</taxon>
        <taxon>Gammaproteobacteria</taxon>
        <taxon>Oceanospirillales</taxon>
        <taxon>Oceanospirillaceae</taxon>
        <taxon>Marinomonas</taxon>
    </lineage>
</organism>
<dbReference type="GO" id="GO:0008408">
    <property type="term" value="F:3'-5' exonuclease activity"/>
    <property type="evidence" value="ECO:0007669"/>
    <property type="project" value="InterPro"/>
</dbReference>
<comment type="similarity">
    <text evidence="1 7">Belongs to the SbcD family.</text>
</comment>
<keyword evidence="4 7" id="KW-0540">Nuclease</keyword>
<evidence type="ECO:0000256" key="6">
    <source>
        <dbReference type="ARBA" id="ARBA00022839"/>
    </source>
</evidence>
<dbReference type="InterPro" id="IPR041796">
    <property type="entry name" value="Mre11_N"/>
</dbReference>
<dbReference type="SUPFAM" id="SSF56300">
    <property type="entry name" value="Metallo-dependent phosphatases"/>
    <property type="match status" value="1"/>
</dbReference>
<evidence type="ECO:0000313" key="11">
    <source>
        <dbReference type="Proteomes" id="UP000254326"/>
    </source>
</evidence>
<dbReference type="NCBIfam" id="TIGR00619">
    <property type="entry name" value="sbcd"/>
    <property type="match status" value="1"/>
</dbReference>
<evidence type="ECO:0000256" key="3">
    <source>
        <dbReference type="ARBA" id="ARBA00013365"/>
    </source>
</evidence>
<reference evidence="10 11" key="1">
    <citation type="submission" date="2018-06" db="EMBL/GenBank/DDBJ databases">
        <title>Marinomonas sp. YLB-05 draft genome sequence.</title>
        <authorList>
            <person name="Yu L."/>
            <person name="Tang X."/>
        </authorList>
    </citation>
    <scope>NUCLEOTIDE SEQUENCE [LARGE SCALE GENOMIC DNA]</scope>
    <source>
        <strain evidence="10 11">YLB-05</strain>
    </source>
</reference>
<dbReference type="CDD" id="cd00840">
    <property type="entry name" value="MPP_Mre11_N"/>
    <property type="match status" value="1"/>
</dbReference>
<dbReference type="GO" id="GO:0004519">
    <property type="term" value="F:endonuclease activity"/>
    <property type="evidence" value="ECO:0007669"/>
    <property type="project" value="UniProtKB-KW"/>
</dbReference>
<dbReference type="Pfam" id="PF12320">
    <property type="entry name" value="SbcD_C"/>
    <property type="match status" value="1"/>
</dbReference>
<keyword evidence="7" id="KW-0233">DNA recombination</keyword>
<keyword evidence="6 7" id="KW-0269">Exonuclease</keyword>
<feature type="domain" description="Nuclease SbcCD subunit D C-terminal" evidence="9">
    <location>
        <begin position="275"/>
        <end position="372"/>
    </location>
</feature>
<evidence type="ECO:0000313" key="10">
    <source>
        <dbReference type="EMBL" id="RDL45853.1"/>
    </source>
</evidence>
<sequence length="398" mass="44809">MKILHTSDWHLGQTFMGKSRLFEHKKLVSWLVEYVAKNGISVVLLAGDVFDTSTPPSYARELYHELALRLAKIRCGLIVIAGNHDSVSVLNESKGLLAHIDVQVITQPSWVSSNDALIYLKDDNGKTCATVCAIPFLRAQDMVAREAGQTDRQKKEQLESSIQDYYQRLYDMAKQEAPDLPIIGTGHLTMIGGEKTDAMRDIYVGTLDALSPSVLPPFDYLALGHIHKPMRVGRNDHWRYSGSPFPMSFDELASQKSVSIYDTELNSVELETIPVFRVLKRLQGSRDSLLQQIDELDHTQEATAWLELTIEEDINLGMFQEQIAERLVNRPFEVLKIQRLKTVVQYRRTDGETATLDDLSPTDVFSQLLAEKDIEPSHAAALSALFDTYAVEQDEDSV</sequence>
<dbReference type="InterPro" id="IPR050535">
    <property type="entry name" value="DNA_Repair-Maintenance_Comp"/>
</dbReference>
<evidence type="ECO:0000256" key="5">
    <source>
        <dbReference type="ARBA" id="ARBA00022801"/>
    </source>
</evidence>
<keyword evidence="5 7" id="KW-0378">Hydrolase</keyword>
<dbReference type="InterPro" id="IPR004843">
    <property type="entry name" value="Calcineurin-like_PHP"/>
</dbReference>
<feature type="domain" description="Calcineurin-like phosphoesterase" evidence="8">
    <location>
        <begin position="1"/>
        <end position="229"/>
    </location>
</feature>
<dbReference type="EMBL" id="QKRA01000001">
    <property type="protein sequence ID" value="RDL45853.1"/>
    <property type="molecule type" value="Genomic_DNA"/>
</dbReference>
<keyword evidence="11" id="KW-1185">Reference proteome</keyword>
<dbReference type="GO" id="GO:0006310">
    <property type="term" value="P:DNA recombination"/>
    <property type="evidence" value="ECO:0007669"/>
    <property type="project" value="UniProtKB-KW"/>
</dbReference>
<dbReference type="Gene3D" id="3.60.21.10">
    <property type="match status" value="1"/>
</dbReference>
<evidence type="ECO:0000256" key="2">
    <source>
        <dbReference type="ARBA" id="ARBA00011322"/>
    </source>
</evidence>
<dbReference type="PANTHER" id="PTHR30337">
    <property type="entry name" value="COMPONENT OF ATP-DEPENDENT DSDNA EXONUCLEASE"/>
    <property type="match status" value="1"/>
</dbReference>
<dbReference type="RefSeq" id="WP_115466441.1">
    <property type="nucleotide sequence ID" value="NZ_QKRA01000001.1"/>
</dbReference>
<protein>
    <recommendedName>
        <fullName evidence="3 7">Nuclease SbcCD subunit D</fullName>
    </recommendedName>
</protein>
<dbReference type="OrthoDB" id="9773856at2"/>
<dbReference type="PANTHER" id="PTHR30337:SF0">
    <property type="entry name" value="NUCLEASE SBCCD SUBUNIT D"/>
    <property type="match status" value="1"/>
</dbReference>
<evidence type="ECO:0000259" key="9">
    <source>
        <dbReference type="Pfam" id="PF12320"/>
    </source>
</evidence>
<dbReference type="InterPro" id="IPR004593">
    <property type="entry name" value="SbcD"/>
</dbReference>
<evidence type="ECO:0000259" key="8">
    <source>
        <dbReference type="Pfam" id="PF00149"/>
    </source>
</evidence>
<comment type="function">
    <text evidence="7">SbcCD cleaves DNA hairpin structures. These structures can inhibit DNA replication and are intermediates in certain DNA recombination reactions. The complex acts as a 3'-&gt;5' double strand exonuclease that can open hairpins. It also has a 5' single-strand endonuclease activity.</text>
</comment>
<dbReference type="Gene3D" id="3.30.160.720">
    <property type="match status" value="1"/>
</dbReference>
<dbReference type="Proteomes" id="UP000254326">
    <property type="component" value="Unassembled WGS sequence"/>
</dbReference>
<comment type="caution">
    <text evidence="10">The sequence shown here is derived from an EMBL/GenBank/DDBJ whole genome shotgun (WGS) entry which is preliminary data.</text>
</comment>
<dbReference type="GO" id="GO:0006260">
    <property type="term" value="P:DNA replication"/>
    <property type="evidence" value="ECO:0007669"/>
    <property type="project" value="UniProtKB-KW"/>
</dbReference>
<evidence type="ECO:0000256" key="1">
    <source>
        <dbReference type="ARBA" id="ARBA00010555"/>
    </source>
</evidence>
<name>A0A370UDI9_9GAMM</name>
<dbReference type="InterPro" id="IPR026843">
    <property type="entry name" value="SbcD_C"/>
</dbReference>
<evidence type="ECO:0000256" key="7">
    <source>
        <dbReference type="RuleBase" id="RU363069"/>
    </source>
</evidence>
<keyword evidence="7" id="KW-0235">DNA replication</keyword>